<evidence type="ECO:0000256" key="3">
    <source>
        <dbReference type="ARBA" id="ARBA00022898"/>
    </source>
</evidence>
<accession>A0ABQ1J388</accession>
<organism evidence="8 9">
    <name type="scientific">Henriciella pelagia</name>
    <dbReference type="NCBI Taxonomy" id="1977912"/>
    <lineage>
        <taxon>Bacteria</taxon>
        <taxon>Pseudomonadati</taxon>
        <taxon>Pseudomonadota</taxon>
        <taxon>Alphaproteobacteria</taxon>
        <taxon>Hyphomonadales</taxon>
        <taxon>Hyphomonadaceae</taxon>
        <taxon>Henriciella</taxon>
    </lineage>
</organism>
<dbReference type="RefSeq" id="WP_084393809.1">
    <property type="nucleotide sequence ID" value="NZ_BMKF01000001.1"/>
</dbReference>
<dbReference type="Pfam" id="PF01053">
    <property type="entry name" value="Cys_Met_Meta_PP"/>
    <property type="match status" value="1"/>
</dbReference>
<evidence type="ECO:0000256" key="4">
    <source>
        <dbReference type="ARBA" id="ARBA00023239"/>
    </source>
</evidence>
<comment type="catalytic activity">
    <reaction evidence="5">
        <text>L,L-cystathionine + H2O = L-homocysteine + pyruvate + NH4(+)</text>
        <dbReference type="Rhea" id="RHEA:13965"/>
        <dbReference type="ChEBI" id="CHEBI:15361"/>
        <dbReference type="ChEBI" id="CHEBI:15377"/>
        <dbReference type="ChEBI" id="CHEBI:28938"/>
        <dbReference type="ChEBI" id="CHEBI:58161"/>
        <dbReference type="ChEBI" id="CHEBI:58199"/>
    </reaction>
</comment>
<comment type="cofactor">
    <cofactor evidence="1 6">
        <name>pyridoxal 5'-phosphate</name>
        <dbReference type="ChEBI" id="CHEBI:597326"/>
    </cofactor>
</comment>
<comment type="caution">
    <text evidence="8">The sequence shown here is derived from an EMBL/GenBank/DDBJ whole genome shotgun (WGS) entry which is preliminary data.</text>
</comment>
<feature type="region of interest" description="Disordered" evidence="7">
    <location>
        <begin position="1"/>
        <end position="21"/>
    </location>
</feature>
<keyword evidence="4" id="KW-0456">Lyase</keyword>
<dbReference type="InterPro" id="IPR006233">
    <property type="entry name" value="Cys_b_lyase_bac"/>
</dbReference>
<evidence type="ECO:0000256" key="6">
    <source>
        <dbReference type="RuleBase" id="RU362118"/>
    </source>
</evidence>
<gene>
    <name evidence="8" type="ORF">GCM10011503_04330</name>
</gene>
<dbReference type="PANTHER" id="PTHR43500">
    <property type="entry name" value="CYSTATHIONINE BETA-LYASE-RELATED"/>
    <property type="match status" value="1"/>
</dbReference>
<dbReference type="SUPFAM" id="SSF53383">
    <property type="entry name" value="PLP-dependent transferases"/>
    <property type="match status" value="1"/>
</dbReference>
<dbReference type="PANTHER" id="PTHR43500:SF1">
    <property type="entry name" value="CYSTATHIONINE BETA-LYASE-RELATED"/>
    <property type="match status" value="1"/>
</dbReference>
<dbReference type="NCBIfam" id="TIGR01324">
    <property type="entry name" value="cysta_beta_ly_B"/>
    <property type="match status" value="1"/>
</dbReference>
<evidence type="ECO:0000256" key="7">
    <source>
        <dbReference type="SAM" id="MobiDB-lite"/>
    </source>
</evidence>
<evidence type="ECO:0000256" key="1">
    <source>
        <dbReference type="ARBA" id="ARBA00001933"/>
    </source>
</evidence>
<dbReference type="InterPro" id="IPR015424">
    <property type="entry name" value="PyrdxlP-dep_Trfase"/>
</dbReference>
<dbReference type="InterPro" id="IPR015422">
    <property type="entry name" value="PyrdxlP-dep_Trfase_small"/>
</dbReference>
<dbReference type="PIRSF" id="PIRSF001434">
    <property type="entry name" value="CGS"/>
    <property type="match status" value="1"/>
</dbReference>
<dbReference type="Gene3D" id="3.90.1150.10">
    <property type="entry name" value="Aspartate Aminotransferase, domain 1"/>
    <property type="match status" value="1"/>
</dbReference>
<protein>
    <submittedName>
        <fullName evidence="8">Cystathionine beta-lyase</fullName>
    </submittedName>
</protein>
<proteinExistence type="inferred from homology"/>
<evidence type="ECO:0000256" key="2">
    <source>
        <dbReference type="ARBA" id="ARBA00009077"/>
    </source>
</evidence>
<evidence type="ECO:0000313" key="8">
    <source>
        <dbReference type="EMBL" id="GGB59036.1"/>
    </source>
</evidence>
<dbReference type="Proteomes" id="UP000628854">
    <property type="component" value="Unassembled WGS sequence"/>
</dbReference>
<dbReference type="InterPro" id="IPR000277">
    <property type="entry name" value="Cys/Met-Metab_PyrdxlP-dep_enz"/>
</dbReference>
<comment type="similarity">
    <text evidence="2 6">Belongs to the trans-sulfuration enzymes family.</text>
</comment>
<keyword evidence="9" id="KW-1185">Reference proteome</keyword>
<dbReference type="EMBL" id="BMKF01000001">
    <property type="protein sequence ID" value="GGB59036.1"/>
    <property type="molecule type" value="Genomic_DNA"/>
</dbReference>
<evidence type="ECO:0000256" key="5">
    <source>
        <dbReference type="ARBA" id="ARBA00047517"/>
    </source>
</evidence>
<reference evidence="9" key="1">
    <citation type="journal article" date="2019" name="Int. J. Syst. Evol. Microbiol.">
        <title>The Global Catalogue of Microorganisms (GCM) 10K type strain sequencing project: providing services to taxonomists for standard genome sequencing and annotation.</title>
        <authorList>
            <consortium name="The Broad Institute Genomics Platform"/>
            <consortium name="The Broad Institute Genome Sequencing Center for Infectious Disease"/>
            <person name="Wu L."/>
            <person name="Ma J."/>
        </authorList>
    </citation>
    <scope>NUCLEOTIDE SEQUENCE [LARGE SCALE GENOMIC DNA]</scope>
    <source>
        <strain evidence="9">CGMCC 1.15928</strain>
    </source>
</reference>
<sequence>MKKPTKLIHNHAGTGSRRTVNPPIERASTVILPDRKTLYSASPGYGRMGLAVQRELESAMCTLEGAQFSRLTPNGLSACAIAISSLVKAGDTVLISDSIYGPTRRFCERRLKRMGVKCARFAPRDLDGIRQQLNAGVAAIFLECPGSLTFEISDITAITKHARECGARVVMDNTWAAGVFCQPLALGADLVVQALTKYVVGHADAFGGAIMTNDRALATELEEITEDWGVSLSPDDAYAALRGTRTLVTRLREHETTALILAEWLEAHPKVAEVIHPALPSHPDHEIWKRDFSGSNGLFSFLLDAESIAELDTFISGLKLFQLGFSWGGFESLLIPCDDQLKRMKSDWTTSKKGYLIRVHAGLEDASDLVADLQGAFETMTGEKIT</sequence>
<name>A0ABQ1J388_9PROT</name>
<evidence type="ECO:0000313" key="9">
    <source>
        <dbReference type="Proteomes" id="UP000628854"/>
    </source>
</evidence>
<dbReference type="Gene3D" id="3.40.640.10">
    <property type="entry name" value="Type I PLP-dependent aspartate aminotransferase-like (Major domain)"/>
    <property type="match status" value="1"/>
</dbReference>
<keyword evidence="3 6" id="KW-0663">Pyridoxal phosphate</keyword>
<dbReference type="InterPro" id="IPR015421">
    <property type="entry name" value="PyrdxlP-dep_Trfase_major"/>
</dbReference>